<feature type="compositionally biased region" description="Acidic residues" evidence="1">
    <location>
        <begin position="35"/>
        <end position="46"/>
    </location>
</feature>
<feature type="region of interest" description="Disordered" evidence="1">
    <location>
        <begin position="35"/>
        <end position="69"/>
    </location>
</feature>
<feature type="compositionally biased region" description="Acidic residues" evidence="1">
    <location>
        <begin position="56"/>
        <end position="66"/>
    </location>
</feature>
<reference evidence="4" key="1">
    <citation type="submission" date="2025-08" db="UniProtKB">
        <authorList>
            <consortium name="RefSeq"/>
        </authorList>
    </citation>
    <scope>IDENTIFICATION</scope>
</reference>
<name>A0AB40AYY3_DIOCR</name>
<evidence type="ECO:0000256" key="1">
    <source>
        <dbReference type="SAM" id="MobiDB-lite"/>
    </source>
</evidence>
<sequence>MDAAEDAKTKRILLAACAVLMVSVVFILHTFNEDDESGEEDTDIEESDKIAKLGHEDDESVEEDTDTDKNDSIAKFAEALMHAAKAIRSNYVHWTQELMEKLLQLENEGYDEMILERAFDALYKNEVKARSFMVRPRDWKLEWMRKFVDGEVQN</sequence>
<keyword evidence="2" id="KW-0472">Membrane</keyword>
<gene>
    <name evidence="4" type="primary">LOC120256403</name>
</gene>
<evidence type="ECO:0000256" key="2">
    <source>
        <dbReference type="SAM" id="Phobius"/>
    </source>
</evidence>
<dbReference type="GeneID" id="120256403"/>
<keyword evidence="2" id="KW-1133">Transmembrane helix</keyword>
<dbReference type="RefSeq" id="XP_039120028.1">
    <property type="nucleotide sequence ID" value="XM_039264094.1"/>
</dbReference>
<evidence type="ECO:0000313" key="3">
    <source>
        <dbReference type="Proteomes" id="UP001515500"/>
    </source>
</evidence>
<organism evidence="3 4">
    <name type="scientific">Dioscorea cayennensis subsp. rotundata</name>
    <name type="common">White Guinea yam</name>
    <name type="synonym">Dioscorea rotundata</name>
    <dbReference type="NCBI Taxonomy" id="55577"/>
    <lineage>
        <taxon>Eukaryota</taxon>
        <taxon>Viridiplantae</taxon>
        <taxon>Streptophyta</taxon>
        <taxon>Embryophyta</taxon>
        <taxon>Tracheophyta</taxon>
        <taxon>Spermatophyta</taxon>
        <taxon>Magnoliopsida</taxon>
        <taxon>Liliopsida</taxon>
        <taxon>Dioscoreales</taxon>
        <taxon>Dioscoreaceae</taxon>
        <taxon>Dioscorea</taxon>
    </lineage>
</organism>
<keyword evidence="3" id="KW-1185">Reference proteome</keyword>
<proteinExistence type="predicted"/>
<accession>A0AB40AYY3</accession>
<protein>
    <submittedName>
        <fullName evidence="4">Uncharacterized protein LOC120256403</fullName>
    </submittedName>
</protein>
<evidence type="ECO:0000313" key="4">
    <source>
        <dbReference type="RefSeq" id="XP_039120028.1"/>
    </source>
</evidence>
<keyword evidence="2" id="KW-0812">Transmembrane</keyword>
<dbReference type="AlphaFoldDB" id="A0AB40AYY3"/>
<dbReference type="Proteomes" id="UP001515500">
    <property type="component" value="Unplaced"/>
</dbReference>
<feature type="transmembrane region" description="Helical" evidence="2">
    <location>
        <begin position="12"/>
        <end position="31"/>
    </location>
</feature>